<gene>
    <name evidence="1" type="ORF">BJ138DRAFT_1118536</name>
</gene>
<accession>A0ACB7ZYE5</accession>
<comment type="caution">
    <text evidence="1">The sequence shown here is derived from an EMBL/GenBank/DDBJ whole genome shotgun (WGS) entry which is preliminary data.</text>
</comment>
<sequence length="276" mass="29798">MLSPALSTASSSGLAPLVGVQAASDMKKKCTNGACGKRAPTRQRLRLDLEWTPPPPISSSSSAASIAHARKGVAPPNPGNEASAPRTLDKATHPRQADYTPNALITTGPEGANRGQDGHVNDEATGHTEDRHRPQQDKLLLSHSCIILAVSRTQLQPPIGLPMCRVWTTVETPVEFSVEWRVEIPVVSNSWMSSVAGSEWAQRSDYVIIVERRARWALTSPELEPIMGERGLRILNALDLPNGVERCARHVSLDRTALTEVPQPSAHLTATSTPDL</sequence>
<keyword evidence="2" id="KW-1185">Reference proteome</keyword>
<organism evidence="1 2">
    <name type="scientific">Hygrophoropsis aurantiaca</name>
    <dbReference type="NCBI Taxonomy" id="72124"/>
    <lineage>
        <taxon>Eukaryota</taxon>
        <taxon>Fungi</taxon>
        <taxon>Dikarya</taxon>
        <taxon>Basidiomycota</taxon>
        <taxon>Agaricomycotina</taxon>
        <taxon>Agaricomycetes</taxon>
        <taxon>Agaricomycetidae</taxon>
        <taxon>Boletales</taxon>
        <taxon>Coniophorineae</taxon>
        <taxon>Hygrophoropsidaceae</taxon>
        <taxon>Hygrophoropsis</taxon>
    </lineage>
</organism>
<reference evidence="1" key="1">
    <citation type="journal article" date="2021" name="New Phytol.">
        <title>Evolutionary innovations through gain and loss of genes in the ectomycorrhizal Boletales.</title>
        <authorList>
            <person name="Wu G."/>
            <person name="Miyauchi S."/>
            <person name="Morin E."/>
            <person name="Kuo A."/>
            <person name="Drula E."/>
            <person name="Varga T."/>
            <person name="Kohler A."/>
            <person name="Feng B."/>
            <person name="Cao Y."/>
            <person name="Lipzen A."/>
            <person name="Daum C."/>
            <person name="Hundley H."/>
            <person name="Pangilinan J."/>
            <person name="Johnson J."/>
            <person name="Barry K."/>
            <person name="LaButti K."/>
            <person name="Ng V."/>
            <person name="Ahrendt S."/>
            <person name="Min B."/>
            <person name="Choi I.G."/>
            <person name="Park H."/>
            <person name="Plett J.M."/>
            <person name="Magnuson J."/>
            <person name="Spatafora J.W."/>
            <person name="Nagy L.G."/>
            <person name="Henrissat B."/>
            <person name="Grigoriev I.V."/>
            <person name="Yang Z.L."/>
            <person name="Xu J."/>
            <person name="Martin F.M."/>
        </authorList>
    </citation>
    <scope>NUCLEOTIDE SEQUENCE</scope>
    <source>
        <strain evidence="1">ATCC 28755</strain>
    </source>
</reference>
<dbReference type="EMBL" id="MU268208">
    <property type="protein sequence ID" value="KAH7905368.1"/>
    <property type="molecule type" value="Genomic_DNA"/>
</dbReference>
<dbReference type="Proteomes" id="UP000790377">
    <property type="component" value="Unassembled WGS sequence"/>
</dbReference>
<proteinExistence type="predicted"/>
<evidence type="ECO:0000313" key="2">
    <source>
        <dbReference type="Proteomes" id="UP000790377"/>
    </source>
</evidence>
<protein>
    <submittedName>
        <fullName evidence="1">Uncharacterized protein</fullName>
    </submittedName>
</protein>
<evidence type="ECO:0000313" key="1">
    <source>
        <dbReference type="EMBL" id="KAH7905368.1"/>
    </source>
</evidence>
<name>A0ACB7ZYE5_9AGAM</name>